<dbReference type="GO" id="GO:0006508">
    <property type="term" value="P:proteolysis"/>
    <property type="evidence" value="ECO:0007669"/>
    <property type="project" value="InterPro"/>
</dbReference>
<reference evidence="5" key="1">
    <citation type="submission" date="2020-07" db="EMBL/GenBank/DDBJ databases">
        <title>Ethylene signaling mediates host invasion by parasitic plants.</title>
        <authorList>
            <person name="Yoshida S."/>
        </authorList>
    </citation>
    <scope>NUCLEOTIDE SEQUENCE</scope>
    <source>
        <strain evidence="5">Okayama</strain>
    </source>
</reference>
<keyword evidence="3" id="KW-0732">Signal</keyword>
<gene>
    <name evidence="5" type="ORF">PHJA_001604000</name>
</gene>
<keyword evidence="6" id="KW-1185">Reference proteome</keyword>
<sequence>MYVEALVLYLLTWITVAYQPQNLTKIKPNSILIFPLKGSVPDGHYTTTLSIGHPPSDYVLNIDTGSDLTWVRCKSAEAPPHPFIPGKQGSVVVRRDDPECKALGTIRTPLDPETCDYKITYDDGTSTMGILVTDVVHFKTRNGRWVNPQLPFGCGYGKAHRNQTMKDGVLGLAGAESSILRQLRKSGQISNNAVGHCLSSKGGGYLFLGEPPLLATWTPIQRNNGYYSLGSAKILFGGKDIFGGKGTNKPDLNIIFDSGSTYTYLMDQAYNALLDRINRNVGRRLTLATDDHYLPICWRGPFDSVDKKKWNVCLGLLNGKKFGLDFQNVIGDISMQDKLVIYDNERMVVGWVAVNKCN</sequence>
<evidence type="ECO:0000256" key="3">
    <source>
        <dbReference type="SAM" id="SignalP"/>
    </source>
</evidence>
<dbReference type="PRINTS" id="PR00792">
    <property type="entry name" value="PEPSIN"/>
</dbReference>
<dbReference type="Pfam" id="PF14543">
    <property type="entry name" value="TAXi_N"/>
    <property type="match status" value="1"/>
</dbReference>
<accession>A0A830C637</accession>
<feature type="active site" evidence="2">
    <location>
        <position position="257"/>
    </location>
</feature>
<evidence type="ECO:0000313" key="6">
    <source>
        <dbReference type="Proteomes" id="UP000653305"/>
    </source>
</evidence>
<protein>
    <submittedName>
        <fullName evidence="5">Aspartic proteinase asp1</fullName>
    </submittedName>
</protein>
<evidence type="ECO:0000259" key="4">
    <source>
        <dbReference type="PROSITE" id="PS51767"/>
    </source>
</evidence>
<organism evidence="5 6">
    <name type="scientific">Phtheirospermum japonicum</name>
    <dbReference type="NCBI Taxonomy" id="374723"/>
    <lineage>
        <taxon>Eukaryota</taxon>
        <taxon>Viridiplantae</taxon>
        <taxon>Streptophyta</taxon>
        <taxon>Embryophyta</taxon>
        <taxon>Tracheophyta</taxon>
        <taxon>Spermatophyta</taxon>
        <taxon>Magnoliopsida</taxon>
        <taxon>eudicotyledons</taxon>
        <taxon>Gunneridae</taxon>
        <taxon>Pentapetalae</taxon>
        <taxon>asterids</taxon>
        <taxon>lamiids</taxon>
        <taxon>Lamiales</taxon>
        <taxon>Orobanchaceae</taxon>
        <taxon>Orobanchaceae incertae sedis</taxon>
        <taxon>Phtheirospermum</taxon>
    </lineage>
</organism>
<dbReference type="AlphaFoldDB" id="A0A830C637"/>
<dbReference type="InterPro" id="IPR032861">
    <property type="entry name" value="TAXi_N"/>
</dbReference>
<dbReference type="GO" id="GO:0004190">
    <property type="term" value="F:aspartic-type endopeptidase activity"/>
    <property type="evidence" value="ECO:0007669"/>
    <property type="project" value="InterPro"/>
</dbReference>
<dbReference type="OrthoDB" id="2747330at2759"/>
<dbReference type="InterPro" id="IPR001461">
    <property type="entry name" value="Aspartic_peptidase_A1"/>
</dbReference>
<evidence type="ECO:0000256" key="1">
    <source>
        <dbReference type="ARBA" id="ARBA00007447"/>
    </source>
</evidence>
<dbReference type="Proteomes" id="UP000653305">
    <property type="component" value="Unassembled WGS sequence"/>
</dbReference>
<feature type="signal peptide" evidence="3">
    <location>
        <begin position="1"/>
        <end position="17"/>
    </location>
</feature>
<feature type="active site" evidence="2">
    <location>
        <position position="63"/>
    </location>
</feature>
<feature type="chain" id="PRO_5032885038" evidence="3">
    <location>
        <begin position="18"/>
        <end position="358"/>
    </location>
</feature>
<proteinExistence type="inferred from homology"/>
<evidence type="ECO:0000313" key="5">
    <source>
        <dbReference type="EMBL" id="GFP94596.1"/>
    </source>
</evidence>
<dbReference type="PROSITE" id="PS51767">
    <property type="entry name" value="PEPTIDASE_A1"/>
    <property type="match status" value="1"/>
</dbReference>
<dbReference type="EMBL" id="BMAC01000357">
    <property type="protein sequence ID" value="GFP94596.1"/>
    <property type="molecule type" value="Genomic_DNA"/>
</dbReference>
<dbReference type="PANTHER" id="PTHR13683:SF800">
    <property type="entry name" value="EUKARYOTIC ASPARTYL PROTEASE FAMILY PROTEIN"/>
    <property type="match status" value="1"/>
</dbReference>
<name>A0A830C637_9LAMI</name>
<dbReference type="InterPro" id="IPR021109">
    <property type="entry name" value="Peptidase_aspartic_dom_sf"/>
</dbReference>
<dbReference type="InterPro" id="IPR033121">
    <property type="entry name" value="PEPTIDASE_A1"/>
</dbReference>
<dbReference type="Gene3D" id="2.40.70.10">
    <property type="entry name" value="Acid Proteases"/>
    <property type="match status" value="3"/>
</dbReference>
<evidence type="ECO:0000256" key="2">
    <source>
        <dbReference type="PIRSR" id="PIRSR601461-1"/>
    </source>
</evidence>
<comment type="caution">
    <text evidence="5">The sequence shown here is derived from an EMBL/GenBank/DDBJ whole genome shotgun (WGS) entry which is preliminary data.</text>
</comment>
<dbReference type="SUPFAM" id="SSF50630">
    <property type="entry name" value="Acid proteases"/>
    <property type="match status" value="1"/>
</dbReference>
<dbReference type="PANTHER" id="PTHR13683">
    <property type="entry name" value="ASPARTYL PROTEASES"/>
    <property type="match status" value="1"/>
</dbReference>
<feature type="domain" description="Peptidase A1" evidence="4">
    <location>
        <begin position="45"/>
        <end position="352"/>
    </location>
</feature>
<comment type="similarity">
    <text evidence="1">Belongs to the peptidase A1 family.</text>
</comment>